<comment type="pathway">
    <text evidence="1">Lipid metabolism.</text>
</comment>
<dbReference type="PANTHER" id="PTHR10434:SF11">
    <property type="entry name" value="1-ACYL-SN-GLYCEROL-3-PHOSPHATE ACYLTRANSFERASE"/>
    <property type="match status" value="1"/>
</dbReference>
<evidence type="ECO:0000313" key="6">
    <source>
        <dbReference type="Proteomes" id="UP000186221"/>
    </source>
</evidence>
<proteinExistence type="predicted"/>
<sequence>MGREGAKLREALKTGLRHVAARITAGGISVLIRFLTAPQALYAVALPQGVQRVYFANHCSNADAVLIWAVLPPEVRARTRPVAAADYWLKNRLRQFMGRDVFKVLLIERLRENRTENPVERMMGAVDEGSSLIIFPEGRRNESDELLLEMRPGIYHLGQARPKVELVPVWIHNLNAVLPRGSLIPVPLLCTVSFGEPMRPGADETKEDFMARARAALLALAPKEAV</sequence>
<accession>A0A1N7Q8J2</accession>
<dbReference type="GO" id="GO:0003841">
    <property type="term" value="F:1-acylglycerol-3-phosphate O-acyltransferase activity"/>
    <property type="evidence" value="ECO:0007669"/>
    <property type="project" value="TreeGrafter"/>
</dbReference>
<dbReference type="RefSeq" id="WP_245826597.1">
    <property type="nucleotide sequence ID" value="NZ_FTOG01000014.1"/>
</dbReference>
<reference evidence="6" key="1">
    <citation type="submission" date="2017-01" db="EMBL/GenBank/DDBJ databases">
        <authorList>
            <person name="Varghese N."/>
            <person name="Submissions S."/>
        </authorList>
    </citation>
    <scope>NUCLEOTIDE SEQUENCE [LARGE SCALE GENOMIC DNA]</scope>
    <source>
        <strain evidence="6">DSM 19945</strain>
    </source>
</reference>
<dbReference type="InterPro" id="IPR002123">
    <property type="entry name" value="Plipid/glycerol_acylTrfase"/>
</dbReference>
<evidence type="ECO:0000256" key="1">
    <source>
        <dbReference type="ARBA" id="ARBA00005189"/>
    </source>
</evidence>
<evidence type="ECO:0000259" key="4">
    <source>
        <dbReference type="SMART" id="SM00563"/>
    </source>
</evidence>
<dbReference type="GO" id="GO:0006654">
    <property type="term" value="P:phosphatidic acid biosynthetic process"/>
    <property type="evidence" value="ECO:0007669"/>
    <property type="project" value="TreeGrafter"/>
</dbReference>
<evidence type="ECO:0000256" key="3">
    <source>
        <dbReference type="ARBA" id="ARBA00023315"/>
    </source>
</evidence>
<dbReference type="SUPFAM" id="SSF69593">
    <property type="entry name" value="Glycerol-3-phosphate (1)-acyltransferase"/>
    <property type="match status" value="1"/>
</dbReference>
<dbReference type="SMART" id="SM00563">
    <property type="entry name" value="PlsC"/>
    <property type="match status" value="1"/>
</dbReference>
<dbReference type="STRING" id="453582.SAMN05421580_11419"/>
<dbReference type="AlphaFoldDB" id="A0A1N7Q8J2"/>
<name>A0A1N7Q8J2_9RHOB</name>
<organism evidence="5 6">
    <name type="scientific">Rhodobacter aestuarii</name>
    <dbReference type="NCBI Taxonomy" id="453582"/>
    <lineage>
        <taxon>Bacteria</taxon>
        <taxon>Pseudomonadati</taxon>
        <taxon>Pseudomonadota</taxon>
        <taxon>Alphaproteobacteria</taxon>
        <taxon>Rhodobacterales</taxon>
        <taxon>Rhodobacter group</taxon>
        <taxon>Rhodobacter</taxon>
    </lineage>
</organism>
<gene>
    <name evidence="5" type="ORF">SAMN05421580_11419</name>
</gene>
<keyword evidence="3 5" id="KW-0012">Acyltransferase</keyword>
<dbReference type="Proteomes" id="UP000186221">
    <property type="component" value="Unassembled WGS sequence"/>
</dbReference>
<dbReference type="EMBL" id="FTOG01000014">
    <property type="protein sequence ID" value="SIT19165.1"/>
    <property type="molecule type" value="Genomic_DNA"/>
</dbReference>
<dbReference type="Pfam" id="PF01553">
    <property type="entry name" value="Acyltransferase"/>
    <property type="match status" value="1"/>
</dbReference>
<dbReference type="PANTHER" id="PTHR10434">
    <property type="entry name" value="1-ACYL-SN-GLYCEROL-3-PHOSPHATE ACYLTRANSFERASE"/>
    <property type="match status" value="1"/>
</dbReference>
<evidence type="ECO:0000313" key="5">
    <source>
        <dbReference type="EMBL" id="SIT19165.1"/>
    </source>
</evidence>
<dbReference type="CDD" id="cd07989">
    <property type="entry name" value="LPLAT_AGPAT-like"/>
    <property type="match status" value="1"/>
</dbReference>
<feature type="domain" description="Phospholipid/glycerol acyltransferase" evidence="4">
    <location>
        <begin position="52"/>
        <end position="174"/>
    </location>
</feature>
<keyword evidence="2 5" id="KW-0808">Transferase</keyword>
<protein>
    <submittedName>
        <fullName evidence="5">1-acyl-sn-glycerol-3-phosphate acyltransferase</fullName>
    </submittedName>
</protein>
<keyword evidence="6" id="KW-1185">Reference proteome</keyword>
<evidence type="ECO:0000256" key="2">
    <source>
        <dbReference type="ARBA" id="ARBA00022679"/>
    </source>
</evidence>